<gene>
    <name evidence="7" type="ORF">BSP0115_LOCUS437</name>
</gene>
<evidence type="ECO:0000256" key="4">
    <source>
        <dbReference type="PROSITE-ProRule" id="PRU00330"/>
    </source>
</evidence>
<evidence type="ECO:0000256" key="2">
    <source>
        <dbReference type="ARBA" id="ARBA00022499"/>
    </source>
</evidence>
<dbReference type="SMART" id="SM00182">
    <property type="entry name" value="CULLIN"/>
    <property type="match status" value="1"/>
</dbReference>
<dbReference type="FunFam" id="1.20.1310.10:FF:000002">
    <property type="entry name" value="cullin-3 isoform X1"/>
    <property type="match status" value="1"/>
</dbReference>
<dbReference type="FunFam" id="1.20.1310.10:FF:000001">
    <property type="entry name" value="Cullin 3"/>
    <property type="match status" value="1"/>
</dbReference>
<dbReference type="InterPro" id="IPR001373">
    <property type="entry name" value="Cullin_N"/>
</dbReference>
<dbReference type="PANTHER" id="PTHR11932">
    <property type="entry name" value="CULLIN"/>
    <property type="match status" value="1"/>
</dbReference>
<dbReference type="GO" id="GO:0031625">
    <property type="term" value="F:ubiquitin protein ligase binding"/>
    <property type="evidence" value="ECO:0007669"/>
    <property type="project" value="InterPro"/>
</dbReference>
<dbReference type="SUPFAM" id="SSF75632">
    <property type="entry name" value="Cullin homology domain"/>
    <property type="match status" value="1"/>
</dbReference>
<accession>A0A7S1C1S1</accession>
<keyword evidence="3" id="KW-0832">Ubl conjugation</keyword>
<dbReference type="SMART" id="SM00884">
    <property type="entry name" value="Cullin_Nedd8"/>
    <property type="match status" value="1"/>
</dbReference>
<protein>
    <recommendedName>
        <fullName evidence="6">Cullin family profile domain-containing protein</fullName>
    </recommendedName>
</protein>
<dbReference type="InterPro" id="IPR016157">
    <property type="entry name" value="Cullin_CS"/>
</dbReference>
<dbReference type="Pfam" id="PF26557">
    <property type="entry name" value="Cullin_AB"/>
    <property type="match status" value="1"/>
</dbReference>
<dbReference type="SUPFAM" id="SSF74788">
    <property type="entry name" value="Cullin repeat-like"/>
    <property type="match status" value="1"/>
</dbReference>
<dbReference type="FunFam" id="1.20.1310.10:FF:000006">
    <property type="entry name" value="Cullin 3"/>
    <property type="match status" value="1"/>
</dbReference>
<evidence type="ECO:0000256" key="5">
    <source>
        <dbReference type="RuleBase" id="RU003829"/>
    </source>
</evidence>
<proteinExistence type="inferred from homology"/>
<dbReference type="InterPro" id="IPR019559">
    <property type="entry name" value="Cullin_neddylation_domain"/>
</dbReference>
<evidence type="ECO:0000259" key="6">
    <source>
        <dbReference type="PROSITE" id="PS50069"/>
    </source>
</evidence>
<dbReference type="Pfam" id="PF10557">
    <property type="entry name" value="Cullin_Nedd8"/>
    <property type="match status" value="1"/>
</dbReference>
<dbReference type="Gene3D" id="3.30.230.130">
    <property type="entry name" value="Cullin, Chain C, Domain 2"/>
    <property type="match status" value="1"/>
</dbReference>
<evidence type="ECO:0000313" key="7">
    <source>
        <dbReference type="EMBL" id="CAD8907243.1"/>
    </source>
</evidence>
<dbReference type="InterPro" id="IPR016159">
    <property type="entry name" value="Cullin_repeat-like_dom_sf"/>
</dbReference>
<sequence>MAGRGREKKFVIKPRQQEVLNDEAARERWGVLKRAIHRILEQNASSLSFEELYRNAYNLVLHNQGNLLYEGVYDTVKQHLQKVAVKVADVPDDLLLAELNKQWGMHELTMGMIRDILMYMDRVFVQKTKKHPVYHFGLILFREVIVRHPRVKHRLQNTLLSNVQRERSGEIIDRGLMKNTLHMLEQLGIDSTLVYETEFEQEFLHATVDFYRTESQEFLAHNTCPVYLEKAERRLDQERQRVEDYLCASTRPKLREIVERHLIQEHARTLVEMESSGLVAMLRDDKHADLARMYRLFNQVPGCADILRLALREYITGLGKQLVTDSEEAKSPVEFVQRLLDMRDKFGAIVSKSFDGEKAFERTLREAFEVFMNMDTRCAQFLSTYTDEMLRHKLKGMSEEEVENRLNKVVLLFRLLTDKDIFEGFYKNHLQKRLLGGKSMSDDWERAMISKLKGECGYQFTSKLEGMFTDMRMSKELMAVYRNEKPPPPIKMEVTVLTTGFWPVQDTAPCTLPPQLVACCEHFERFYLRSRQGRRLTWQTSRGTADLRAMFGTRRRELTVSTFQMVILLMFNSRDTITYGEIASATRIPDAELRRHLISLTTPRNRILLKLRKSKDIKDDDEFQFNEAFTSKWVKVKVALILARSVATEDPADAKVAVAVEEDRRHLIEAAIVRIMKARRTLEHNTLVAEVTKQLNTRFSPAPAQIKKRIESLIEREYLERAAADRRVYNYLA</sequence>
<dbReference type="InterPro" id="IPR045093">
    <property type="entry name" value="Cullin"/>
</dbReference>
<dbReference type="AlphaFoldDB" id="A0A7S1C1S1"/>
<dbReference type="GO" id="GO:0031461">
    <property type="term" value="C:cullin-RING ubiquitin ligase complex"/>
    <property type="evidence" value="ECO:0007669"/>
    <property type="project" value="InterPro"/>
</dbReference>
<dbReference type="Pfam" id="PF00888">
    <property type="entry name" value="Cullin"/>
    <property type="match status" value="1"/>
</dbReference>
<dbReference type="InterPro" id="IPR059120">
    <property type="entry name" value="Cullin-like_AB"/>
</dbReference>
<evidence type="ECO:0000256" key="1">
    <source>
        <dbReference type="ARBA" id="ARBA00006019"/>
    </source>
</evidence>
<dbReference type="GO" id="GO:0006511">
    <property type="term" value="P:ubiquitin-dependent protein catabolic process"/>
    <property type="evidence" value="ECO:0007669"/>
    <property type="project" value="InterPro"/>
</dbReference>
<comment type="similarity">
    <text evidence="1 4 5">Belongs to the cullin family.</text>
</comment>
<dbReference type="InterPro" id="IPR036388">
    <property type="entry name" value="WH-like_DNA-bd_sf"/>
</dbReference>
<reference evidence="7" key="1">
    <citation type="submission" date="2021-01" db="EMBL/GenBank/DDBJ databases">
        <authorList>
            <person name="Corre E."/>
            <person name="Pelletier E."/>
            <person name="Niang G."/>
            <person name="Scheremetjew M."/>
            <person name="Finn R."/>
            <person name="Kale V."/>
            <person name="Holt S."/>
            <person name="Cochrane G."/>
            <person name="Meng A."/>
            <person name="Brown T."/>
            <person name="Cohen L."/>
        </authorList>
    </citation>
    <scope>NUCLEOTIDE SEQUENCE</scope>
    <source>
        <strain evidence="7">Ms1</strain>
    </source>
</reference>
<organism evidence="7">
    <name type="scientific">Bicosoecida sp. CB-2014</name>
    <dbReference type="NCBI Taxonomy" id="1486930"/>
    <lineage>
        <taxon>Eukaryota</taxon>
        <taxon>Sar</taxon>
        <taxon>Stramenopiles</taxon>
        <taxon>Bigyra</taxon>
        <taxon>Opalozoa</taxon>
        <taxon>Bicosoecida</taxon>
    </lineage>
</organism>
<evidence type="ECO:0000256" key="3">
    <source>
        <dbReference type="ARBA" id="ARBA00022843"/>
    </source>
</evidence>
<dbReference type="FunFam" id="1.10.10.10:FF:000274">
    <property type="entry name" value="Cullin 4B"/>
    <property type="match status" value="1"/>
</dbReference>
<dbReference type="InterPro" id="IPR036390">
    <property type="entry name" value="WH_DNA-bd_sf"/>
</dbReference>
<feature type="domain" description="Cullin family profile" evidence="6">
    <location>
        <begin position="377"/>
        <end position="601"/>
    </location>
</feature>
<name>A0A7S1C1S1_9STRA</name>
<keyword evidence="2" id="KW-1017">Isopeptide bond</keyword>
<dbReference type="Gene3D" id="1.20.1310.10">
    <property type="entry name" value="Cullin Repeats"/>
    <property type="match status" value="4"/>
</dbReference>
<dbReference type="PROSITE" id="PS01256">
    <property type="entry name" value="CULLIN_1"/>
    <property type="match status" value="1"/>
</dbReference>
<dbReference type="InterPro" id="IPR016158">
    <property type="entry name" value="Cullin_homology"/>
</dbReference>
<dbReference type="SUPFAM" id="SSF46785">
    <property type="entry name" value="Winged helix' DNA-binding domain"/>
    <property type="match status" value="1"/>
</dbReference>
<dbReference type="InterPro" id="IPR036317">
    <property type="entry name" value="Cullin_homology_sf"/>
</dbReference>
<dbReference type="EMBL" id="HBFS01000670">
    <property type="protein sequence ID" value="CAD8907243.1"/>
    <property type="molecule type" value="Transcribed_RNA"/>
</dbReference>
<dbReference type="Gene3D" id="1.10.10.10">
    <property type="entry name" value="Winged helix-like DNA-binding domain superfamily/Winged helix DNA-binding domain"/>
    <property type="match status" value="1"/>
</dbReference>
<dbReference type="PROSITE" id="PS50069">
    <property type="entry name" value="CULLIN_2"/>
    <property type="match status" value="1"/>
</dbReference>